<protein>
    <submittedName>
        <fullName evidence="3">Uncharacterized protein LOC117575225</fullName>
    </submittedName>
</protein>
<reference evidence="3" key="1">
    <citation type="submission" date="2025-08" db="UniProtKB">
        <authorList>
            <consortium name="RefSeq"/>
        </authorList>
    </citation>
    <scope>IDENTIFICATION</scope>
    <source>
        <strain evidence="3">15112-1751.03</strain>
        <tissue evidence="3">Whole Adult</tissue>
    </source>
</reference>
<feature type="chain" id="PRO_5028461721" evidence="1">
    <location>
        <begin position="21"/>
        <end position="194"/>
    </location>
</feature>
<dbReference type="AlphaFoldDB" id="A0A6P8XQA1"/>
<gene>
    <name evidence="3" type="primary">LOC117575225</name>
</gene>
<dbReference type="PANTHER" id="PTHR20898:SF0">
    <property type="entry name" value="DAEDALUS ON 3-RELATED"/>
    <property type="match status" value="1"/>
</dbReference>
<dbReference type="InterPro" id="IPR010512">
    <property type="entry name" value="DUF1091"/>
</dbReference>
<dbReference type="Proteomes" id="UP000515160">
    <property type="component" value="Chromosome 2R"/>
</dbReference>
<sequence>MKQTQLIWNILLCMAIISHAEKKIIFTNIGCAVNSNILTKINCYLENKSTINLEITSNKTDVNSLVGISELNLFIHGRNKVMRLNGIRLDICQMLGSNKRQNLVTFLYKGILQTKKNLPKKCPFLRNTTYVLYDMKFDGNYLPYYLPEYNFTFEGLFHANDIKTFEIHVAGSFCEFNNDCTGYAEPKKRVTRNN</sequence>
<proteinExistence type="predicted"/>
<dbReference type="Pfam" id="PF06477">
    <property type="entry name" value="DUF1091"/>
    <property type="match status" value="1"/>
</dbReference>
<dbReference type="GeneID" id="117575225"/>
<organism evidence="2 3">
    <name type="scientific">Drosophila albomicans</name>
    <name type="common">Fruit fly</name>
    <dbReference type="NCBI Taxonomy" id="7291"/>
    <lineage>
        <taxon>Eukaryota</taxon>
        <taxon>Metazoa</taxon>
        <taxon>Ecdysozoa</taxon>
        <taxon>Arthropoda</taxon>
        <taxon>Hexapoda</taxon>
        <taxon>Insecta</taxon>
        <taxon>Pterygota</taxon>
        <taxon>Neoptera</taxon>
        <taxon>Endopterygota</taxon>
        <taxon>Diptera</taxon>
        <taxon>Brachycera</taxon>
        <taxon>Muscomorpha</taxon>
        <taxon>Ephydroidea</taxon>
        <taxon>Drosophilidae</taxon>
        <taxon>Drosophila</taxon>
    </lineage>
</organism>
<evidence type="ECO:0000256" key="1">
    <source>
        <dbReference type="SAM" id="SignalP"/>
    </source>
</evidence>
<evidence type="ECO:0000313" key="3">
    <source>
        <dbReference type="RefSeq" id="XP_034115244.1"/>
    </source>
</evidence>
<accession>A0A6P8XQA1</accession>
<keyword evidence="2" id="KW-1185">Reference proteome</keyword>
<feature type="signal peptide" evidence="1">
    <location>
        <begin position="1"/>
        <end position="20"/>
    </location>
</feature>
<name>A0A6P8XQA1_DROAB</name>
<keyword evidence="1" id="KW-0732">Signal</keyword>
<dbReference type="PANTHER" id="PTHR20898">
    <property type="entry name" value="DAEDALUS ON 3-RELATED-RELATED"/>
    <property type="match status" value="1"/>
</dbReference>
<evidence type="ECO:0000313" key="2">
    <source>
        <dbReference type="Proteomes" id="UP000515160"/>
    </source>
</evidence>
<dbReference type="OrthoDB" id="7862132at2759"/>
<dbReference type="RefSeq" id="XP_034115244.1">
    <property type="nucleotide sequence ID" value="XM_034259353.2"/>
</dbReference>